<accession>A0A2S8G398</accession>
<organism evidence="2 3">
    <name type="scientific">Blastopirellula marina</name>
    <dbReference type="NCBI Taxonomy" id="124"/>
    <lineage>
        <taxon>Bacteria</taxon>
        <taxon>Pseudomonadati</taxon>
        <taxon>Planctomycetota</taxon>
        <taxon>Planctomycetia</taxon>
        <taxon>Pirellulales</taxon>
        <taxon>Pirellulaceae</taxon>
        <taxon>Blastopirellula</taxon>
    </lineage>
</organism>
<dbReference type="OrthoDB" id="9890725at2"/>
<feature type="chain" id="PRO_5015473302" evidence="1">
    <location>
        <begin position="21"/>
        <end position="116"/>
    </location>
</feature>
<feature type="signal peptide" evidence="1">
    <location>
        <begin position="1"/>
        <end position="20"/>
    </location>
</feature>
<sequence>MHSAAKLCSLFLLAFGLFLATQSGCGAPADEPLGPEEIRLKITGADSDEARDAIQTALEDISDLPGNHNTSMRWATGQPLTIKFGPVADPAKFAERVQFGKVDKIEDRTVFITYTQ</sequence>
<dbReference type="AlphaFoldDB" id="A0A2S8G398"/>
<reference evidence="2 3" key="1">
    <citation type="submission" date="2018-02" db="EMBL/GenBank/DDBJ databases">
        <title>Comparative genomes isolates from brazilian mangrove.</title>
        <authorList>
            <person name="Araujo J.E."/>
            <person name="Taketani R.G."/>
            <person name="Silva M.C.P."/>
            <person name="Loureco M.V."/>
            <person name="Andreote F.D."/>
        </authorList>
    </citation>
    <scope>NUCLEOTIDE SEQUENCE [LARGE SCALE GENOMIC DNA]</scope>
    <source>
        <strain evidence="2 3">HEX-2 MGV</strain>
    </source>
</reference>
<keyword evidence="1" id="KW-0732">Signal</keyword>
<comment type="caution">
    <text evidence="2">The sequence shown here is derived from an EMBL/GenBank/DDBJ whole genome shotgun (WGS) entry which is preliminary data.</text>
</comment>
<dbReference type="Proteomes" id="UP000240009">
    <property type="component" value="Unassembled WGS sequence"/>
</dbReference>
<name>A0A2S8G398_9BACT</name>
<dbReference type="RefSeq" id="WP_105350125.1">
    <property type="nucleotide sequence ID" value="NZ_PUIA01000016.1"/>
</dbReference>
<protein>
    <submittedName>
        <fullName evidence="2">Uncharacterized protein</fullName>
    </submittedName>
</protein>
<proteinExistence type="predicted"/>
<dbReference type="EMBL" id="PUIA01000016">
    <property type="protein sequence ID" value="PQO38926.1"/>
    <property type="molecule type" value="Genomic_DNA"/>
</dbReference>
<gene>
    <name evidence="2" type="ORF">C5Y96_03380</name>
</gene>
<evidence type="ECO:0000313" key="2">
    <source>
        <dbReference type="EMBL" id="PQO38926.1"/>
    </source>
</evidence>
<evidence type="ECO:0000313" key="3">
    <source>
        <dbReference type="Proteomes" id="UP000240009"/>
    </source>
</evidence>
<evidence type="ECO:0000256" key="1">
    <source>
        <dbReference type="SAM" id="SignalP"/>
    </source>
</evidence>